<organism evidence="2 3">
    <name type="scientific">Pleuronectes platessa</name>
    <name type="common">European plaice</name>
    <dbReference type="NCBI Taxonomy" id="8262"/>
    <lineage>
        <taxon>Eukaryota</taxon>
        <taxon>Metazoa</taxon>
        <taxon>Chordata</taxon>
        <taxon>Craniata</taxon>
        <taxon>Vertebrata</taxon>
        <taxon>Euteleostomi</taxon>
        <taxon>Actinopterygii</taxon>
        <taxon>Neopterygii</taxon>
        <taxon>Teleostei</taxon>
        <taxon>Neoteleostei</taxon>
        <taxon>Acanthomorphata</taxon>
        <taxon>Carangaria</taxon>
        <taxon>Pleuronectiformes</taxon>
        <taxon>Pleuronectoidei</taxon>
        <taxon>Pleuronectidae</taxon>
        <taxon>Pleuronectes</taxon>
    </lineage>
</organism>
<keyword evidence="1" id="KW-0812">Transmembrane</keyword>
<dbReference type="EMBL" id="CADEAL010001691">
    <property type="protein sequence ID" value="CAB1434771.1"/>
    <property type="molecule type" value="Genomic_DNA"/>
</dbReference>
<protein>
    <recommendedName>
        <fullName evidence="4">Vacuole membrane protein 1</fullName>
    </recommendedName>
</protein>
<evidence type="ECO:0000313" key="2">
    <source>
        <dbReference type="EMBL" id="CAB1434771.1"/>
    </source>
</evidence>
<sequence>MPPFVAALGLKPFREHLEAQKAKLHHRAGEGIPTHMELDPHLAYSIRSRGESREENWLSWLFEKVLVIMVCFFVCSIVNSMAQGYAKRRQREKQSEDKAE</sequence>
<comment type="caution">
    <text evidence="2">The sequence shown here is derived from an EMBL/GenBank/DDBJ whole genome shotgun (WGS) entry which is preliminary data.</text>
</comment>
<evidence type="ECO:0000256" key="1">
    <source>
        <dbReference type="SAM" id="Phobius"/>
    </source>
</evidence>
<keyword evidence="1" id="KW-0472">Membrane</keyword>
<proteinExistence type="predicted"/>
<name>A0A9N7YRH9_PLEPL</name>
<reference evidence="2" key="1">
    <citation type="submission" date="2020-03" db="EMBL/GenBank/DDBJ databases">
        <authorList>
            <person name="Weist P."/>
        </authorList>
    </citation>
    <scope>NUCLEOTIDE SEQUENCE</scope>
</reference>
<evidence type="ECO:0000313" key="3">
    <source>
        <dbReference type="Proteomes" id="UP001153269"/>
    </source>
</evidence>
<evidence type="ECO:0008006" key="4">
    <source>
        <dbReference type="Google" id="ProtNLM"/>
    </source>
</evidence>
<feature type="transmembrane region" description="Helical" evidence="1">
    <location>
        <begin position="65"/>
        <end position="86"/>
    </location>
</feature>
<keyword evidence="3" id="KW-1185">Reference proteome</keyword>
<accession>A0A9N7YRH9</accession>
<dbReference type="AlphaFoldDB" id="A0A9N7YRH9"/>
<dbReference type="Proteomes" id="UP001153269">
    <property type="component" value="Unassembled WGS sequence"/>
</dbReference>
<keyword evidence="1" id="KW-1133">Transmembrane helix</keyword>
<gene>
    <name evidence="2" type="ORF">PLEPLA_LOCUS22817</name>
</gene>